<evidence type="ECO:0008006" key="3">
    <source>
        <dbReference type="Google" id="ProtNLM"/>
    </source>
</evidence>
<dbReference type="InterPro" id="IPR009057">
    <property type="entry name" value="Homeodomain-like_sf"/>
</dbReference>
<evidence type="ECO:0000313" key="2">
    <source>
        <dbReference type="Proteomes" id="UP000321787"/>
    </source>
</evidence>
<proteinExistence type="predicted"/>
<sequence length="77" mass="8796">MKIISNELKKHIKDYLVANQTDPMLIVDMKWVMRATKNIFVDELLMHTRGNQTKAAGIAGMNRGTLRTIYNSKDACE</sequence>
<dbReference type="Gene3D" id="1.10.10.60">
    <property type="entry name" value="Homeodomain-like"/>
    <property type="match status" value="1"/>
</dbReference>
<dbReference type="EMBL" id="BJTZ01000029">
    <property type="protein sequence ID" value="GEK15382.1"/>
    <property type="molecule type" value="Genomic_DNA"/>
</dbReference>
<evidence type="ECO:0000313" key="1">
    <source>
        <dbReference type="EMBL" id="GEK15382.1"/>
    </source>
</evidence>
<reference evidence="1 2" key="1">
    <citation type="submission" date="2019-07" db="EMBL/GenBank/DDBJ databases">
        <title>Whole genome shotgun sequence of Aliivibrio fischeri NBRC 101058.</title>
        <authorList>
            <person name="Hosoyama A."/>
            <person name="Uohara A."/>
            <person name="Ohji S."/>
            <person name="Ichikawa N."/>
        </authorList>
    </citation>
    <scope>NUCLEOTIDE SEQUENCE [LARGE SCALE GENOMIC DNA]</scope>
    <source>
        <strain evidence="1 2">NBRC 101058</strain>
    </source>
</reference>
<gene>
    <name evidence="1" type="ORF">AFI02nite_34180</name>
</gene>
<dbReference type="SUPFAM" id="SSF46689">
    <property type="entry name" value="Homeodomain-like"/>
    <property type="match status" value="1"/>
</dbReference>
<comment type="caution">
    <text evidence="1">The sequence shown here is derived from an EMBL/GenBank/DDBJ whole genome shotgun (WGS) entry which is preliminary data.</text>
</comment>
<dbReference type="RefSeq" id="WP_146865889.1">
    <property type="nucleotide sequence ID" value="NZ_BJTZ01000029.1"/>
</dbReference>
<organism evidence="1 2">
    <name type="scientific">Aliivibrio fischeri</name>
    <name type="common">Vibrio fischeri</name>
    <dbReference type="NCBI Taxonomy" id="668"/>
    <lineage>
        <taxon>Bacteria</taxon>
        <taxon>Pseudomonadati</taxon>
        <taxon>Pseudomonadota</taxon>
        <taxon>Gammaproteobacteria</taxon>
        <taxon>Vibrionales</taxon>
        <taxon>Vibrionaceae</taxon>
        <taxon>Aliivibrio</taxon>
    </lineage>
</organism>
<name>A0A510UL45_ALIFS</name>
<accession>A0A510UL45</accession>
<dbReference type="Proteomes" id="UP000321787">
    <property type="component" value="Unassembled WGS sequence"/>
</dbReference>
<dbReference type="AlphaFoldDB" id="A0A510UL45"/>
<protein>
    <recommendedName>
        <fullName evidence="3">DNA binding HTH domain-containing protein</fullName>
    </recommendedName>
</protein>